<dbReference type="AlphaFoldDB" id="A0A7W9ECY8"/>
<evidence type="ECO:0000313" key="3">
    <source>
        <dbReference type="Proteomes" id="UP000549617"/>
    </source>
</evidence>
<feature type="domain" description="DUF2726" evidence="1">
    <location>
        <begin position="1"/>
        <end position="109"/>
    </location>
</feature>
<dbReference type="EMBL" id="JACIJC010000001">
    <property type="protein sequence ID" value="MBB5684394.1"/>
    <property type="molecule type" value="Genomic_DNA"/>
</dbReference>
<comment type="caution">
    <text evidence="2">The sequence shown here is derived from an EMBL/GenBank/DDBJ whole genome shotgun (WGS) entry which is preliminary data.</text>
</comment>
<evidence type="ECO:0000259" key="1">
    <source>
        <dbReference type="Pfam" id="PF10881"/>
    </source>
</evidence>
<organism evidence="2 3">
    <name type="scientific">Sphingobium boeckii</name>
    <dbReference type="NCBI Taxonomy" id="1082345"/>
    <lineage>
        <taxon>Bacteria</taxon>
        <taxon>Pseudomonadati</taxon>
        <taxon>Pseudomonadota</taxon>
        <taxon>Alphaproteobacteria</taxon>
        <taxon>Sphingomonadales</taxon>
        <taxon>Sphingomonadaceae</taxon>
        <taxon>Sphingobium</taxon>
    </lineage>
</organism>
<protein>
    <recommendedName>
        <fullName evidence="1">DUF2726 domain-containing protein</fullName>
    </recommendedName>
</protein>
<dbReference type="RefSeq" id="WP_246350195.1">
    <property type="nucleotide sequence ID" value="NZ_JACIJC010000001.1"/>
</dbReference>
<reference evidence="2 3" key="1">
    <citation type="submission" date="2020-08" db="EMBL/GenBank/DDBJ databases">
        <title>Genomic Encyclopedia of Type Strains, Phase IV (KMG-IV): sequencing the most valuable type-strain genomes for metagenomic binning, comparative biology and taxonomic classification.</title>
        <authorList>
            <person name="Goeker M."/>
        </authorList>
    </citation>
    <scope>NUCLEOTIDE SEQUENCE [LARGE SCALE GENOMIC DNA]</scope>
    <source>
        <strain evidence="2 3">DSM 25079</strain>
    </source>
</reference>
<keyword evidence="3" id="KW-1185">Reference proteome</keyword>
<proteinExistence type="predicted"/>
<evidence type="ECO:0000313" key="2">
    <source>
        <dbReference type="EMBL" id="MBB5684394.1"/>
    </source>
</evidence>
<dbReference type="Proteomes" id="UP000549617">
    <property type="component" value="Unassembled WGS sequence"/>
</dbReference>
<sequence>MNKSETRVFAALERAVSEESPRWRVMAQVSLGEILASPNEEAYRAINSKRVDFLLIDEAGMPLHAIEYQGAGHHQGSAAARDAVKREALRRAEIGYIEVMPGDTPSELKGLITKLVAKQKNGSILPA</sequence>
<gene>
    <name evidence="2" type="ORF">FHS49_000385</name>
</gene>
<accession>A0A7W9ECY8</accession>
<dbReference type="InterPro" id="IPR024402">
    <property type="entry name" value="DUF2726"/>
</dbReference>
<name>A0A7W9ECY8_9SPHN</name>
<dbReference type="Pfam" id="PF10881">
    <property type="entry name" value="DUF2726"/>
    <property type="match status" value="1"/>
</dbReference>